<dbReference type="InterPro" id="IPR002821">
    <property type="entry name" value="Hydantoinase_A"/>
</dbReference>
<dbReference type="Pfam" id="PF19278">
    <property type="entry name" value="Hydant_A_C"/>
    <property type="match status" value="1"/>
</dbReference>
<dbReference type="RefSeq" id="WP_263252306.1">
    <property type="nucleotide sequence ID" value="NZ_BAABLT010000054.1"/>
</dbReference>
<evidence type="ECO:0000313" key="5">
    <source>
        <dbReference type="Proteomes" id="UP001597018"/>
    </source>
</evidence>
<proteinExistence type="predicted"/>
<dbReference type="PANTHER" id="PTHR11365">
    <property type="entry name" value="5-OXOPROLINASE RELATED"/>
    <property type="match status" value="1"/>
</dbReference>
<feature type="domain" description="Hydantoinase/oxoprolinase N-terminal" evidence="2">
    <location>
        <begin position="4"/>
        <end position="178"/>
    </location>
</feature>
<dbReference type="InterPro" id="IPR049517">
    <property type="entry name" value="ACX-like_C"/>
</dbReference>
<organism evidence="4 5">
    <name type="scientific">Saccharopolyspora rosea</name>
    <dbReference type="NCBI Taxonomy" id="524884"/>
    <lineage>
        <taxon>Bacteria</taxon>
        <taxon>Bacillati</taxon>
        <taxon>Actinomycetota</taxon>
        <taxon>Actinomycetes</taxon>
        <taxon>Pseudonocardiales</taxon>
        <taxon>Pseudonocardiaceae</taxon>
        <taxon>Saccharopolyspora</taxon>
    </lineage>
</organism>
<name>A0ABW3FY40_9PSEU</name>
<dbReference type="EMBL" id="JBHTIW010000022">
    <property type="protein sequence ID" value="MFD0922563.1"/>
    <property type="molecule type" value="Genomic_DNA"/>
</dbReference>
<accession>A0ABW3FY40</accession>
<comment type="caution">
    <text evidence="4">The sequence shown here is derived from an EMBL/GenBank/DDBJ whole genome shotgun (WGS) entry which is preliminary data.</text>
</comment>
<feature type="domain" description="Acetophenone carboxylase-like C-terminal" evidence="3">
    <location>
        <begin position="500"/>
        <end position="667"/>
    </location>
</feature>
<dbReference type="InterPro" id="IPR045079">
    <property type="entry name" value="Oxoprolinase-like"/>
</dbReference>
<evidence type="ECO:0000259" key="3">
    <source>
        <dbReference type="Pfam" id="PF19278"/>
    </source>
</evidence>
<dbReference type="InterPro" id="IPR008040">
    <property type="entry name" value="Hydant_A_N"/>
</dbReference>
<dbReference type="Pfam" id="PF01968">
    <property type="entry name" value="Hydantoinase_A"/>
    <property type="match status" value="1"/>
</dbReference>
<dbReference type="Pfam" id="PF05378">
    <property type="entry name" value="Hydant_A_N"/>
    <property type="match status" value="1"/>
</dbReference>
<dbReference type="PANTHER" id="PTHR11365:SF23">
    <property type="entry name" value="HYPOTHETICAL 5-OXOPROLINASE (EUROFUNG)-RELATED"/>
    <property type="match status" value="1"/>
</dbReference>
<keyword evidence="5" id="KW-1185">Reference proteome</keyword>
<sequence length="679" mass="72186">MTYRVSMDIGGTFTDVVAYDEATGTYAAAKSSTTPHDLTEGVFNALGGVGADPAEIAFTVHGTTQGLNAFLQRRGVPVLLLATEGTGDVYQIARGNRNRLFDVHYRKPRPLVERSATAEIGGRLDHSGREIAPLDEDALRAAAARFRAEDFGAIAVCFLFSYLNPAHERRAAEVLRAELGPDAPISLSHEVAREWREYERTSSAVVEAYTAPVVRTYLSRLEKEFAERGLGVPVHVMQSSGGIVSAETARRAPLQTLLSGPVGGTMGGVALARSLGRRNLICVDMGGTSFDVSLVVDGRPDVSTEAELEGFPLLMPVVNIHTIGAGGGSVAHVEGGGLRVGPESAGADPGPACYGRGGTRPTVTDANCVLGRVDPDWFAGGHLRLDVDAARRALSTVGDELGLDPVELAEGVCDVANAKMAQAIRTLTVEQGIEPKDFSLVAFGGAGAMHAAFLAAELGIGEVVVPRWPGAFSAWGMLETDIRKDFSRPHFAPGADLDGAEMSRAVRDLEHQALEALAEEGVAEEHRRVEHAVDVRYVGQQYTLPVALRDTEEPAEAGFLDDVRARFSALHERRYGHANPAAPVEFVALRTTAFGELPRIAAPRVAPSDAEPPRTTGRVVFDREARDTPVFRRDDLPAGFTVEGPAVVVESTATTVVPPRFRCAVDDSGALVLTPGGAR</sequence>
<protein>
    <submittedName>
        <fullName evidence="4">Hydantoinase/oxoprolinase family protein</fullName>
    </submittedName>
</protein>
<dbReference type="Proteomes" id="UP001597018">
    <property type="component" value="Unassembled WGS sequence"/>
</dbReference>
<gene>
    <name evidence="4" type="ORF">ACFQ16_22690</name>
</gene>
<evidence type="ECO:0000259" key="1">
    <source>
        <dbReference type="Pfam" id="PF01968"/>
    </source>
</evidence>
<reference evidence="5" key="1">
    <citation type="journal article" date="2019" name="Int. J. Syst. Evol. Microbiol.">
        <title>The Global Catalogue of Microorganisms (GCM) 10K type strain sequencing project: providing services to taxonomists for standard genome sequencing and annotation.</title>
        <authorList>
            <consortium name="The Broad Institute Genomics Platform"/>
            <consortium name="The Broad Institute Genome Sequencing Center for Infectious Disease"/>
            <person name="Wu L."/>
            <person name="Ma J."/>
        </authorList>
    </citation>
    <scope>NUCLEOTIDE SEQUENCE [LARGE SCALE GENOMIC DNA]</scope>
    <source>
        <strain evidence="5">CCUG 56401</strain>
    </source>
</reference>
<evidence type="ECO:0000313" key="4">
    <source>
        <dbReference type="EMBL" id="MFD0922563.1"/>
    </source>
</evidence>
<feature type="domain" description="Hydantoinase A/oxoprolinase" evidence="1">
    <location>
        <begin position="200"/>
        <end position="485"/>
    </location>
</feature>
<evidence type="ECO:0000259" key="2">
    <source>
        <dbReference type="Pfam" id="PF05378"/>
    </source>
</evidence>
<dbReference type="InterPro" id="IPR043129">
    <property type="entry name" value="ATPase_NBD"/>
</dbReference>
<dbReference type="SUPFAM" id="SSF53067">
    <property type="entry name" value="Actin-like ATPase domain"/>
    <property type="match status" value="1"/>
</dbReference>